<proteinExistence type="predicted"/>
<protein>
    <submittedName>
        <fullName evidence="1">Uncharacterized protein</fullName>
    </submittedName>
</protein>
<evidence type="ECO:0000313" key="1">
    <source>
        <dbReference type="EMBL" id="BDC98748.1"/>
    </source>
</evidence>
<sequence length="507" mass="56771">MRKIFLFFIGLIAFSACQKVEEENLVFRESIQNPNGTLSVRGVADYSEFISLVSTQNPLYDQAVLMGENSISLQGKEVGNAVASLFEATIPLLDVLVTPANATFQYNDDSTQLTLNYRLVMMSQPEDETQESVMETNFISQVITLSDSLVEHRYASSANADQQGQEFMMISRTPNNVSGEIKLFFSENATEELPDLSTKYTRNADGWTVAVSTDGKTEISNTFIEDQNGNALGGEVMQSEEESLKFTSTYDKAIQGGAYMDGNGVTTDWKSNLVPFHLLEVFGEMKAVKLTIDQTSAGATFANNIVPMIQIYNGYLPYFTPTDEVVVTFKEVEGYKAVSNAFEVSNTKVVYDIILQDDRTVHRVYQENDDEVMELFLDAYELNATKEGVIKEPTAEGELNHRHDYFHLLTLTISGEEQSMEVLKPLPIAEGQDGPDDIRRQEFIFTLNGDMGNIQRHTNVTAFPVGEDKGGPYHVRYIADWTDAGMHGVYTLNSPWWNNPIEENVSW</sequence>
<organism evidence="1 2">
    <name type="scientific">Persicobacter psychrovividus</name>
    <dbReference type="NCBI Taxonomy" id="387638"/>
    <lineage>
        <taxon>Bacteria</taxon>
        <taxon>Pseudomonadati</taxon>
        <taxon>Bacteroidota</taxon>
        <taxon>Cytophagia</taxon>
        <taxon>Cytophagales</taxon>
        <taxon>Persicobacteraceae</taxon>
        <taxon>Persicobacter</taxon>
    </lineage>
</organism>
<dbReference type="EMBL" id="AP025292">
    <property type="protein sequence ID" value="BDC98748.1"/>
    <property type="molecule type" value="Genomic_DNA"/>
</dbReference>
<dbReference type="Proteomes" id="UP001354989">
    <property type="component" value="Chromosome"/>
</dbReference>
<dbReference type="PROSITE" id="PS51257">
    <property type="entry name" value="PROKAR_LIPOPROTEIN"/>
    <property type="match status" value="1"/>
</dbReference>
<keyword evidence="2" id="KW-1185">Reference proteome</keyword>
<evidence type="ECO:0000313" key="2">
    <source>
        <dbReference type="Proteomes" id="UP001354989"/>
    </source>
</evidence>
<reference evidence="1 2" key="1">
    <citation type="submission" date="2021-12" db="EMBL/GenBank/DDBJ databases">
        <title>Genome sequencing of bacteria with rrn-lacking chromosome and rrn-plasmid.</title>
        <authorList>
            <person name="Anda M."/>
            <person name="Iwasaki W."/>
        </authorList>
    </citation>
    <scope>NUCLEOTIDE SEQUENCE [LARGE SCALE GENOMIC DNA]</scope>
    <source>
        <strain evidence="1 2">NBRC 101262</strain>
    </source>
</reference>
<gene>
    <name evidence="1" type="ORF">PEPS_10290</name>
</gene>
<name>A0ABN6L7E5_9BACT</name>
<dbReference type="RefSeq" id="WP_338397846.1">
    <property type="nucleotide sequence ID" value="NZ_AP025292.1"/>
</dbReference>
<accession>A0ABN6L7E5</accession>